<dbReference type="InterPro" id="IPR058627">
    <property type="entry name" value="MdtA-like_C"/>
</dbReference>
<dbReference type="GO" id="GO:1990195">
    <property type="term" value="C:macrolide transmembrane transporter complex"/>
    <property type="evidence" value="ECO:0007669"/>
    <property type="project" value="InterPro"/>
</dbReference>
<feature type="coiled-coil region" evidence="5">
    <location>
        <begin position="84"/>
        <end position="149"/>
    </location>
</feature>
<dbReference type="GO" id="GO:1990281">
    <property type="term" value="C:efflux pump complex"/>
    <property type="evidence" value="ECO:0007669"/>
    <property type="project" value="TreeGrafter"/>
</dbReference>
<dbReference type="GO" id="GO:0030313">
    <property type="term" value="C:cell envelope"/>
    <property type="evidence" value="ECO:0007669"/>
    <property type="project" value="UniProtKB-SubCell"/>
</dbReference>
<evidence type="ECO:0000313" key="9">
    <source>
        <dbReference type="Proteomes" id="UP000468864"/>
    </source>
</evidence>
<gene>
    <name evidence="8" type="ORF">GR206_34335</name>
</gene>
<name>A0A6N9ZR73_9HYPH</name>
<dbReference type="Pfam" id="PF25967">
    <property type="entry name" value="RND-MFP_C"/>
    <property type="match status" value="1"/>
</dbReference>
<dbReference type="Proteomes" id="UP000468864">
    <property type="component" value="Unassembled WGS sequence"/>
</dbReference>
<organism evidence="8 9">
    <name type="scientific">Rhizobium laguerreae</name>
    <dbReference type="NCBI Taxonomy" id="1076926"/>
    <lineage>
        <taxon>Bacteria</taxon>
        <taxon>Pseudomonadati</taxon>
        <taxon>Pseudomonadota</taxon>
        <taxon>Alphaproteobacteria</taxon>
        <taxon>Hyphomicrobiales</taxon>
        <taxon>Rhizobiaceae</taxon>
        <taxon>Rhizobium/Agrobacterium group</taxon>
        <taxon>Rhizobium</taxon>
    </lineage>
</organism>
<evidence type="ECO:0000256" key="4">
    <source>
        <dbReference type="ARBA" id="ARBA00023054"/>
    </source>
</evidence>
<dbReference type="SUPFAM" id="SSF111369">
    <property type="entry name" value="HlyD-like secretion proteins"/>
    <property type="match status" value="1"/>
</dbReference>
<keyword evidence="4 5" id="KW-0175">Coiled coil</keyword>
<dbReference type="GO" id="GO:0019898">
    <property type="term" value="C:extrinsic component of membrane"/>
    <property type="evidence" value="ECO:0007669"/>
    <property type="project" value="InterPro"/>
</dbReference>
<feature type="domain" description="Multidrug resistance protein MdtA-like barrel-sandwich hybrid" evidence="6">
    <location>
        <begin position="43"/>
        <end position="197"/>
    </location>
</feature>
<dbReference type="PANTHER" id="PTHR30469:SF33">
    <property type="entry name" value="SLR1207 PROTEIN"/>
    <property type="match status" value="1"/>
</dbReference>
<sequence>MFAIAVATSAFKQETLDPVHTERVVLGSIEETVLAEGVLEPRRIINVGAQVSGQIKALHVKLGQFVKSGDLIAEIDPTKEQYKLLTAQANLANVNARRKEAEITLNEAKLAFRRQKTLRENRSVSAADLEKAQATFLSQEARLEQLEAQTNEKILDVDVARSSLNQTKISAPMSGVVVALATKEGQTLNSDRVPTIAVLAQLDVMQVMVQISEADMARVKPGQNVRFTTLGATEAPSSGVLEEIQPAPPWIADDVNTGPIKNGESNRAVYYTGVFPTPNPEGRFRPKMSVSVTIIFGHAENVPLVPWAALSEPDGKDRYRVYVRKPTGEVTVRLVTTGLTDKIKAQVLNGLSVGDELLISPSEKATGLEAI</sequence>
<evidence type="ECO:0000256" key="2">
    <source>
        <dbReference type="ARBA" id="ARBA00009477"/>
    </source>
</evidence>
<dbReference type="EMBL" id="WUEP01000054">
    <property type="protein sequence ID" value="NEH96017.1"/>
    <property type="molecule type" value="Genomic_DNA"/>
</dbReference>
<dbReference type="Gene3D" id="2.40.50.100">
    <property type="match status" value="1"/>
</dbReference>
<evidence type="ECO:0000256" key="5">
    <source>
        <dbReference type="SAM" id="Coils"/>
    </source>
</evidence>
<dbReference type="Gene3D" id="6.10.140.1990">
    <property type="match status" value="1"/>
</dbReference>
<evidence type="ECO:0000259" key="6">
    <source>
        <dbReference type="Pfam" id="PF25917"/>
    </source>
</evidence>
<dbReference type="InterPro" id="IPR030190">
    <property type="entry name" value="MacA_alpha-hairpin_sf"/>
</dbReference>
<dbReference type="GO" id="GO:1990961">
    <property type="term" value="P:xenobiotic detoxification by transmembrane export across the plasma membrane"/>
    <property type="evidence" value="ECO:0007669"/>
    <property type="project" value="InterPro"/>
</dbReference>
<dbReference type="GO" id="GO:0015562">
    <property type="term" value="F:efflux transmembrane transporter activity"/>
    <property type="evidence" value="ECO:0007669"/>
    <property type="project" value="TreeGrafter"/>
</dbReference>
<dbReference type="Gene3D" id="2.40.30.170">
    <property type="match status" value="1"/>
</dbReference>
<accession>A0A6N9ZR73</accession>
<proteinExistence type="inferred from homology"/>
<dbReference type="InterPro" id="IPR006143">
    <property type="entry name" value="RND_pump_MFP"/>
</dbReference>
<evidence type="ECO:0000256" key="1">
    <source>
        <dbReference type="ARBA" id="ARBA00004196"/>
    </source>
</evidence>
<protein>
    <submittedName>
        <fullName evidence="8">Efflux RND transporter periplasmic adaptor subunit</fullName>
    </submittedName>
</protein>
<evidence type="ECO:0000256" key="3">
    <source>
        <dbReference type="ARBA" id="ARBA00022448"/>
    </source>
</evidence>
<comment type="caution">
    <text evidence="8">The sequence shown here is derived from an EMBL/GenBank/DDBJ whole genome shotgun (WGS) entry which is preliminary data.</text>
</comment>
<keyword evidence="3" id="KW-0813">Transport</keyword>
<comment type="subcellular location">
    <subcellularLocation>
        <location evidence="1">Cell envelope</location>
    </subcellularLocation>
</comment>
<dbReference type="AlphaFoldDB" id="A0A6N9ZR73"/>
<reference evidence="8 9" key="1">
    <citation type="submission" date="2019-12" db="EMBL/GenBank/DDBJ databases">
        <title>Rhizobium genotypes associated with high levels of biological nitrogen fixation by grain legumes in a temperate-maritime cropping system.</title>
        <authorList>
            <person name="Maluk M."/>
            <person name="Francesc Ferrando Molina F."/>
            <person name="Lopez Del Egido L."/>
            <person name="Lafos M."/>
            <person name="Langarica-Fuentes A."/>
            <person name="Gebre Yohannes G."/>
            <person name="Young M.W."/>
            <person name="Martin P."/>
            <person name="Gantlett R."/>
            <person name="Kenicer G."/>
            <person name="Hawes C."/>
            <person name="Begg G.S."/>
            <person name="Quilliam R.S."/>
            <person name="Squire G.R."/>
            <person name="Poole P.S."/>
            <person name="Young P.W."/>
            <person name="Iannetta P.M."/>
            <person name="James E.K."/>
        </authorList>
    </citation>
    <scope>NUCLEOTIDE SEQUENCE [LARGE SCALE GENOMIC DNA]</scope>
    <source>
        <strain evidence="8 9">JHI2449</strain>
    </source>
</reference>
<dbReference type="Gene3D" id="6.20.50.140">
    <property type="match status" value="1"/>
</dbReference>
<dbReference type="InterPro" id="IPR058625">
    <property type="entry name" value="MdtA-like_BSH"/>
</dbReference>
<dbReference type="Pfam" id="PF25917">
    <property type="entry name" value="BSH_RND"/>
    <property type="match status" value="1"/>
</dbReference>
<evidence type="ECO:0000313" key="8">
    <source>
        <dbReference type="EMBL" id="NEH96017.1"/>
    </source>
</evidence>
<dbReference type="PANTHER" id="PTHR30469">
    <property type="entry name" value="MULTIDRUG RESISTANCE PROTEIN MDTA"/>
    <property type="match status" value="1"/>
</dbReference>
<dbReference type="NCBIfam" id="TIGR01730">
    <property type="entry name" value="RND_mfp"/>
    <property type="match status" value="1"/>
</dbReference>
<feature type="domain" description="Multidrug resistance protein MdtA-like C-terminal permuted SH3" evidence="7">
    <location>
        <begin position="301"/>
        <end position="360"/>
    </location>
</feature>
<evidence type="ECO:0000259" key="7">
    <source>
        <dbReference type="Pfam" id="PF25967"/>
    </source>
</evidence>
<comment type="similarity">
    <text evidence="2">Belongs to the membrane fusion protein (MFP) (TC 8.A.1) family.</text>
</comment>